<accession>A0A7L9U9Q6</accession>
<keyword evidence="1" id="KW-0732">Signal</keyword>
<dbReference type="InterPro" id="IPR017853">
    <property type="entry name" value="GH"/>
</dbReference>
<feature type="domain" description="Glycosyl hydrolase family 13 catalytic" evidence="2">
    <location>
        <begin position="40"/>
        <end position="465"/>
    </location>
</feature>
<dbReference type="AlphaFoldDB" id="A0A7L9U9Q6"/>
<dbReference type="SUPFAM" id="SSF51445">
    <property type="entry name" value="(Trans)glycosidases"/>
    <property type="match status" value="1"/>
</dbReference>
<evidence type="ECO:0000313" key="4">
    <source>
        <dbReference type="Proteomes" id="UP000593875"/>
    </source>
</evidence>
<feature type="signal peptide" evidence="1">
    <location>
        <begin position="1"/>
        <end position="19"/>
    </location>
</feature>
<dbReference type="PANTHER" id="PTHR10357">
    <property type="entry name" value="ALPHA-AMYLASE FAMILY MEMBER"/>
    <property type="match status" value="1"/>
</dbReference>
<evidence type="ECO:0000259" key="2">
    <source>
        <dbReference type="SMART" id="SM00642"/>
    </source>
</evidence>
<dbReference type="SMART" id="SM00642">
    <property type="entry name" value="Aamy"/>
    <property type="match status" value="1"/>
</dbReference>
<dbReference type="InterPro" id="IPR006047">
    <property type="entry name" value="GH13_cat_dom"/>
</dbReference>
<dbReference type="PANTHER" id="PTHR10357:SF209">
    <property type="entry name" value="PERIPLASMIC ALPHA-AMYLASE"/>
    <property type="match status" value="1"/>
</dbReference>
<dbReference type="Pfam" id="PF00128">
    <property type="entry name" value="Alpha-amylase"/>
    <property type="match status" value="1"/>
</dbReference>
<dbReference type="EMBL" id="CP062941">
    <property type="protein sequence ID" value="QOL51570.1"/>
    <property type="molecule type" value="Genomic_DNA"/>
</dbReference>
<evidence type="ECO:0000256" key="1">
    <source>
        <dbReference type="SAM" id="SignalP"/>
    </source>
</evidence>
<name>A0A7L9U9Q6_9BURK</name>
<dbReference type="Gene3D" id="3.20.20.80">
    <property type="entry name" value="Glycosidases"/>
    <property type="match status" value="1"/>
</dbReference>
<dbReference type="KEGG" id="mlir:LPB04_10110"/>
<feature type="chain" id="PRO_5032692851" evidence="1">
    <location>
        <begin position="20"/>
        <end position="555"/>
    </location>
</feature>
<protein>
    <submittedName>
        <fullName evidence="3">Alpha-amylase</fullName>
    </submittedName>
</protein>
<organism evidence="3 4">
    <name type="scientific">Massilia litorea</name>
    <dbReference type="NCBI Taxonomy" id="2769491"/>
    <lineage>
        <taxon>Bacteria</taxon>
        <taxon>Pseudomonadati</taxon>
        <taxon>Pseudomonadota</taxon>
        <taxon>Betaproteobacteria</taxon>
        <taxon>Burkholderiales</taxon>
        <taxon>Oxalobacteraceae</taxon>
        <taxon>Telluria group</taxon>
        <taxon>Massilia</taxon>
    </lineage>
</organism>
<dbReference type="Proteomes" id="UP000593875">
    <property type="component" value="Chromosome"/>
</dbReference>
<keyword evidence="4" id="KW-1185">Reference proteome</keyword>
<dbReference type="GO" id="GO:0005975">
    <property type="term" value="P:carbohydrate metabolic process"/>
    <property type="evidence" value="ECO:0007669"/>
    <property type="project" value="InterPro"/>
</dbReference>
<reference evidence="3 4" key="1">
    <citation type="submission" date="2020-10" db="EMBL/GenBank/DDBJ databases">
        <title>Genome sequencing of Massilia sp. LPB0304.</title>
        <authorList>
            <person name="Kim J."/>
        </authorList>
    </citation>
    <scope>NUCLEOTIDE SEQUENCE [LARGE SCALE GENOMIC DNA]</scope>
    <source>
        <strain evidence="3 4">LPB0304</strain>
    </source>
</reference>
<dbReference type="RefSeq" id="WP_193688544.1">
    <property type="nucleotide sequence ID" value="NZ_CP062941.1"/>
</dbReference>
<evidence type="ECO:0000313" key="3">
    <source>
        <dbReference type="EMBL" id="QOL51570.1"/>
    </source>
</evidence>
<sequence length="555" mass="61905">MKLSALAVSLLFATQTANAAPAPWAAPSKPFVWENATVYFLLTDRFNNGNPDNDHAYGRKDDAAKLRGFMGGDFAGITAKIKEGYFNELGVTALWITPPVEQIHAGTDEGTGKSYGFHGYWARDFTAIDANLGTEDELRTLVDTAHAHGLRVLFDVVMNHTGPVTGSDPVWPADWVRTGPTCTYKDARTTIDCTLVKNLPDIRTDSNKPVALPPALVEKWKREGRYEREVRELDAFFKRTGYPRAPRYYLVKWHADWVRKYGVDGFRADTVKHTEPGVWKDLKKVASAAFEDWKKANPAKKLGDTPFYMTAEVYNYAIKHGRAFDLGGMTVDYPAQGFDSMINFAMKADAVESYEKLFSEYSQALQGPMKGYSVLNYLSSHDDGEPYDALRQRPYESANKLLLAPGAAQIYYGDETARLLKVEGAEGDATLRSFMNWDELAANAQRGLNRVMDVREHWAKLGRFRQAHPAVGAGVHRMIQHYPYTFKRTYEKNGVVDRVVIALGLPVDKPAAVPVTGVFLDGQTVRDGYSGKTAVVKNGKVQFDARYPVVLIGQE</sequence>
<gene>
    <name evidence="3" type="ORF">LPB04_10110</name>
</gene>
<proteinExistence type="predicted"/>